<sequence length="100" mass="11466">FLIGGYNPHDWIGKNVWKRTTDSFLFAMDHKDLKKAAVSRVNRNDSGNAIFCDDSHGPSFGEGPDLYVPNNSTTWKFKVKTYPKLLNSKSYTILDYEVFQ</sequence>
<name>A0ACA9R2R2_9GLOM</name>
<organism evidence="1 2">
    <name type="scientific">Dentiscutata heterogama</name>
    <dbReference type="NCBI Taxonomy" id="1316150"/>
    <lineage>
        <taxon>Eukaryota</taxon>
        <taxon>Fungi</taxon>
        <taxon>Fungi incertae sedis</taxon>
        <taxon>Mucoromycota</taxon>
        <taxon>Glomeromycotina</taxon>
        <taxon>Glomeromycetes</taxon>
        <taxon>Diversisporales</taxon>
        <taxon>Gigasporaceae</taxon>
        <taxon>Dentiscutata</taxon>
    </lineage>
</organism>
<proteinExistence type="predicted"/>
<reference evidence="1" key="1">
    <citation type="submission" date="2021-06" db="EMBL/GenBank/DDBJ databases">
        <authorList>
            <person name="Kallberg Y."/>
            <person name="Tangrot J."/>
            <person name="Rosling A."/>
        </authorList>
    </citation>
    <scope>NUCLEOTIDE SEQUENCE</scope>
    <source>
        <strain evidence="1">IL203A</strain>
    </source>
</reference>
<feature type="non-terminal residue" evidence="1">
    <location>
        <position position="1"/>
    </location>
</feature>
<accession>A0ACA9R2R2</accession>
<dbReference type="Proteomes" id="UP000789702">
    <property type="component" value="Unassembled WGS sequence"/>
</dbReference>
<gene>
    <name evidence="1" type="ORF">DHETER_LOCUS16038</name>
</gene>
<protein>
    <submittedName>
        <fullName evidence="1">2876_t:CDS:1</fullName>
    </submittedName>
</protein>
<keyword evidence="2" id="KW-1185">Reference proteome</keyword>
<feature type="non-terminal residue" evidence="1">
    <location>
        <position position="100"/>
    </location>
</feature>
<comment type="caution">
    <text evidence="1">The sequence shown here is derived from an EMBL/GenBank/DDBJ whole genome shotgun (WGS) entry which is preliminary data.</text>
</comment>
<evidence type="ECO:0000313" key="2">
    <source>
        <dbReference type="Proteomes" id="UP000789702"/>
    </source>
</evidence>
<dbReference type="EMBL" id="CAJVPU010058965">
    <property type="protein sequence ID" value="CAG8774536.1"/>
    <property type="molecule type" value="Genomic_DNA"/>
</dbReference>
<evidence type="ECO:0000313" key="1">
    <source>
        <dbReference type="EMBL" id="CAG8774536.1"/>
    </source>
</evidence>